<evidence type="ECO:0000259" key="14">
    <source>
        <dbReference type="PROSITE" id="PS51192"/>
    </source>
</evidence>
<dbReference type="Gene3D" id="3.40.50.300">
    <property type="entry name" value="P-loop containing nucleotide triphosphate hydrolases"/>
    <property type="match status" value="2"/>
</dbReference>
<evidence type="ECO:0000256" key="11">
    <source>
        <dbReference type="PROSITE-ProRule" id="PRU00552"/>
    </source>
</evidence>
<feature type="region of interest" description="Disordered" evidence="13">
    <location>
        <begin position="704"/>
        <end position="737"/>
    </location>
</feature>
<evidence type="ECO:0000256" key="9">
    <source>
        <dbReference type="ARBA" id="ARBA00023242"/>
    </source>
</evidence>
<dbReference type="SUPFAM" id="SSF52540">
    <property type="entry name" value="P-loop containing nucleoside triphosphate hydrolases"/>
    <property type="match status" value="1"/>
</dbReference>
<dbReference type="GO" id="GO:0005829">
    <property type="term" value="C:cytosol"/>
    <property type="evidence" value="ECO:0007669"/>
    <property type="project" value="TreeGrafter"/>
</dbReference>
<dbReference type="Proteomes" id="UP000509510">
    <property type="component" value="Chromosome III"/>
</dbReference>
<dbReference type="RefSeq" id="XP_035344976.1">
    <property type="nucleotide sequence ID" value="XM_035489083.1"/>
</dbReference>
<protein>
    <recommendedName>
        <fullName evidence="2">RNA helicase</fullName>
        <ecNumber evidence="2">3.6.4.13</ecNumber>
    </recommendedName>
</protein>
<dbReference type="PROSITE" id="PS51192">
    <property type="entry name" value="HELICASE_ATP_BIND_1"/>
    <property type="match status" value="1"/>
</dbReference>
<keyword evidence="6 12" id="KW-0347">Helicase</keyword>
<dbReference type="GO" id="GO:0003724">
    <property type="term" value="F:RNA helicase activity"/>
    <property type="evidence" value="ECO:0007669"/>
    <property type="project" value="UniProtKB-EC"/>
</dbReference>
<evidence type="ECO:0000259" key="16">
    <source>
        <dbReference type="PROSITE" id="PS51195"/>
    </source>
</evidence>
<keyword evidence="4 12" id="KW-0547">Nucleotide-binding</keyword>
<reference evidence="18" key="1">
    <citation type="submission" date="2020-06" db="EMBL/GenBank/DDBJ databases">
        <title>A chromosome-scale genome assembly of Talaromyces rugulosus W13939.</title>
        <authorList>
            <person name="Wang B."/>
            <person name="Guo L."/>
            <person name="Ye K."/>
            <person name="Wang L."/>
        </authorList>
    </citation>
    <scope>NUCLEOTIDE SEQUENCE [LARGE SCALE GENOMIC DNA]</scope>
    <source>
        <strain evidence="18">W13939</strain>
    </source>
</reference>
<keyword evidence="7 12" id="KW-0067">ATP-binding</keyword>
<dbReference type="PROSITE" id="PS51195">
    <property type="entry name" value="Q_MOTIF"/>
    <property type="match status" value="1"/>
</dbReference>
<dbReference type="PROSITE" id="PS51194">
    <property type="entry name" value="HELICASE_CTER"/>
    <property type="match status" value="1"/>
</dbReference>
<evidence type="ECO:0000256" key="8">
    <source>
        <dbReference type="ARBA" id="ARBA00022884"/>
    </source>
</evidence>
<evidence type="ECO:0000313" key="18">
    <source>
        <dbReference type="Proteomes" id="UP000509510"/>
    </source>
</evidence>
<evidence type="ECO:0000256" key="7">
    <source>
        <dbReference type="ARBA" id="ARBA00022840"/>
    </source>
</evidence>
<dbReference type="GO" id="GO:0005524">
    <property type="term" value="F:ATP binding"/>
    <property type="evidence" value="ECO:0007669"/>
    <property type="project" value="UniProtKB-KW"/>
</dbReference>
<dbReference type="GO" id="GO:0016787">
    <property type="term" value="F:hydrolase activity"/>
    <property type="evidence" value="ECO:0007669"/>
    <property type="project" value="UniProtKB-KW"/>
</dbReference>
<keyword evidence="18" id="KW-1185">Reference proteome</keyword>
<keyword evidence="8" id="KW-0694">RNA-binding</keyword>
<evidence type="ECO:0000256" key="13">
    <source>
        <dbReference type="SAM" id="MobiDB-lite"/>
    </source>
</evidence>
<evidence type="ECO:0000256" key="12">
    <source>
        <dbReference type="RuleBase" id="RU000492"/>
    </source>
</evidence>
<gene>
    <name evidence="17" type="ORF">TRUGW13939_05925</name>
</gene>
<evidence type="ECO:0000256" key="1">
    <source>
        <dbReference type="ARBA" id="ARBA00004123"/>
    </source>
</evidence>
<keyword evidence="9" id="KW-0539">Nucleus</keyword>
<evidence type="ECO:0000256" key="4">
    <source>
        <dbReference type="ARBA" id="ARBA00022741"/>
    </source>
</evidence>
<feature type="domain" description="Helicase C-terminal" evidence="15">
    <location>
        <begin position="507"/>
        <end position="659"/>
    </location>
</feature>
<feature type="domain" description="Helicase ATP-binding" evidence="14">
    <location>
        <begin position="249"/>
        <end position="455"/>
    </location>
</feature>
<keyword evidence="5 12" id="KW-0378">Hydrolase</keyword>
<dbReference type="Pfam" id="PF00270">
    <property type="entry name" value="DEAD"/>
    <property type="match status" value="1"/>
</dbReference>
<evidence type="ECO:0000256" key="6">
    <source>
        <dbReference type="ARBA" id="ARBA00022806"/>
    </source>
</evidence>
<comment type="similarity">
    <text evidence="12">Belongs to the DEAD box helicase family.</text>
</comment>
<dbReference type="GeneID" id="55993422"/>
<evidence type="ECO:0000256" key="5">
    <source>
        <dbReference type="ARBA" id="ARBA00022801"/>
    </source>
</evidence>
<dbReference type="GO" id="GO:0010467">
    <property type="term" value="P:gene expression"/>
    <property type="evidence" value="ECO:0007669"/>
    <property type="project" value="UniProtKB-ARBA"/>
</dbReference>
<dbReference type="PANTHER" id="PTHR47959:SF1">
    <property type="entry name" value="ATP-DEPENDENT RNA HELICASE DBPA"/>
    <property type="match status" value="1"/>
</dbReference>
<keyword evidence="3" id="KW-0690">Ribosome biogenesis</keyword>
<evidence type="ECO:0000313" key="17">
    <source>
        <dbReference type="EMBL" id="QKX58798.1"/>
    </source>
</evidence>
<dbReference type="GO" id="GO:0005634">
    <property type="term" value="C:nucleus"/>
    <property type="evidence" value="ECO:0007669"/>
    <property type="project" value="UniProtKB-SubCell"/>
</dbReference>
<accession>A0A7H8QYN6</accession>
<feature type="region of interest" description="Disordered" evidence="13">
    <location>
        <begin position="87"/>
        <end position="185"/>
    </location>
</feature>
<dbReference type="GO" id="GO:0042254">
    <property type="term" value="P:ribosome biogenesis"/>
    <property type="evidence" value="ECO:0007669"/>
    <property type="project" value="UniProtKB-KW"/>
</dbReference>
<dbReference type="CDD" id="cd18787">
    <property type="entry name" value="SF2_C_DEAD"/>
    <property type="match status" value="1"/>
</dbReference>
<sequence>MGLKRGREGRGPADKSKKKPKVQAQSGAANPDPAPSQIFGVDDLNWKSVPLPDRLDDLGGFFGLEEIDGVDVVRQKTAGDIKFKAAANKPEKSILKKDPVVEENGSNNDDEWSGFSDQEVDVQTQEEQKPTPKPKTDTHQKTSTDNVNEKKTKKETVANKVENEQDTQQKTSTDNVNKKKTKKETVAKKVENEQKEKLPSLSFTVLENEEEEDGVDVSAWDSLGLSTSIQTGLSKLKFSSPTTIQQATIPEVLAGHDVVGKASTGSGKTLAFGIPILEHYLSTRGQRDAKKDKKSFAPLALILSPTRELAHQLAKHIGELNTHTPAADARIALLTGGLSIQKQQRLLAEADLVIGTPGRVWEVLSSGSGLIQGMSKIQFLVVDEADRLLSDGHFKEMGQIVDALDRKEYDDRPEDNETEEEDETIRERQTLVFSATFHKGLQQKLSGKGKFMDQNLLDKNESMEYLLQRLNFREQRPKFVDVNPISQMAEGLKEGIVECGAMEKDLYLYTLLLYHPGHRTLVFANSISAVRRLSQLLKNLGIPALALSSNMEQKARLRSVERFSSPSDAGSVLIATDVAARGLDIKGIDFVVHYHVPRTADMYVHRSGRTARAGASGKSVLICAPDEVVGMARLVAKVHAQAEAKKSTNRNPLESLELDRRVVSRVKPRMSLAKKITESTIAKEKISSEDNWLRNAAEELGVDYDSEEFEKQGSKAKGRGRGGGRSQKEKEAGSISKAEMAGMKAELKELLSKRINIGVSERYITAGRVDVEELLREQGNNKSFIGLLDKLEF</sequence>
<dbReference type="InterPro" id="IPR001650">
    <property type="entry name" value="Helicase_C-like"/>
</dbReference>
<proteinExistence type="inferred from homology"/>
<comment type="catalytic activity">
    <reaction evidence="10">
        <text>ATP + H2O = ADP + phosphate + H(+)</text>
        <dbReference type="Rhea" id="RHEA:13065"/>
        <dbReference type="ChEBI" id="CHEBI:15377"/>
        <dbReference type="ChEBI" id="CHEBI:15378"/>
        <dbReference type="ChEBI" id="CHEBI:30616"/>
        <dbReference type="ChEBI" id="CHEBI:43474"/>
        <dbReference type="ChEBI" id="CHEBI:456216"/>
        <dbReference type="EC" id="3.6.4.13"/>
    </reaction>
</comment>
<feature type="region of interest" description="Disordered" evidence="13">
    <location>
        <begin position="1"/>
        <end position="40"/>
    </location>
</feature>
<dbReference type="InterPro" id="IPR014001">
    <property type="entry name" value="Helicase_ATP-bd"/>
</dbReference>
<evidence type="ECO:0000256" key="10">
    <source>
        <dbReference type="ARBA" id="ARBA00047984"/>
    </source>
</evidence>
<evidence type="ECO:0000259" key="15">
    <source>
        <dbReference type="PROSITE" id="PS51194"/>
    </source>
</evidence>
<feature type="compositionally biased region" description="Basic and acidic residues" evidence="13">
    <location>
        <begin position="126"/>
        <end position="163"/>
    </location>
</feature>
<dbReference type="PROSITE" id="PS00039">
    <property type="entry name" value="DEAD_ATP_HELICASE"/>
    <property type="match status" value="1"/>
</dbReference>
<feature type="compositionally biased region" description="Basic and acidic residues" evidence="13">
    <location>
        <begin position="1"/>
        <end position="15"/>
    </location>
</feature>
<dbReference type="GO" id="GO:0003723">
    <property type="term" value="F:RNA binding"/>
    <property type="evidence" value="ECO:0007669"/>
    <property type="project" value="UniProtKB-KW"/>
</dbReference>
<dbReference type="InterPro" id="IPR050079">
    <property type="entry name" value="DEAD_box_RNA_helicase"/>
</dbReference>
<organism evidence="17 18">
    <name type="scientific">Talaromyces rugulosus</name>
    <name type="common">Penicillium rugulosum</name>
    <dbReference type="NCBI Taxonomy" id="121627"/>
    <lineage>
        <taxon>Eukaryota</taxon>
        <taxon>Fungi</taxon>
        <taxon>Dikarya</taxon>
        <taxon>Ascomycota</taxon>
        <taxon>Pezizomycotina</taxon>
        <taxon>Eurotiomycetes</taxon>
        <taxon>Eurotiomycetidae</taxon>
        <taxon>Eurotiales</taxon>
        <taxon>Trichocomaceae</taxon>
        <taxon>Talaromyces</taxon>
        <taxon>Talaromyces sect. Islandici</taxon>
    </lineage>
</organism>
<dbReference type="InterPro" id="IPR014014">
    <property type="entry name" value="RNA_helicase_DEAD_Q_motif"/>
</dbReference>
<name>A0A7H8QYN6_TALRU</name>
<feature type="short sequence motif" description="Q motif" evidence="11">
    <location>
        <begin position="218"/>
        <end position="246"/>
    </location>
</feature>
<dbReference type="EC" id="3.6.4.13" evidence="2"/>
<feature type="domain" description="DEAD-box RNA helicase Q" evidence="16">
    <location>
        <begin position="218"/>
        <end position="246"/>
    </location>
</feature>
<evidence type="ECO:0000256" key="2">
    <source>
        <dbReference type="ARBA" id="ARBA00012552"/>
    </source>
</evidence>
<dbReference type="InterPro" id="IPR000629">
    <property type="entry name" value="RNA-helicase_DEAD-box_CS"/>
</dbReference>
<comment type="subcellular location">
    <subcellularLocation>
        <location evidence="1">Nucleus</location>
    </subcellularLocation>
</comment>
<dbReference type="KEGG" id="trg:TRUGW13939_05925"/>
<evidence type="ECO:0000256" key="3">
    <source>
        <dbReference type="ARBA" id="ARBA00022517"/>
    </source>
</evidence>
<dbReference type="InterPro" id="IPR027417">
    <property type="entry name" value="P-loop_NTPase"/>
</dbReference>
<dbReference type="SMART" id="SM00490">
    <property type="entry name" value="HELICc"/>
    <property type="match status" value="1"/>
</dbReference>
<dbReference type="PANTHER" id="PTHR47959">
    <property type="entry name" value="ATP-DEPENDENT RNA HELICASE RHLE-RELATED"/>
    <property type="match status" value="1"/>
</dbReference>
<dbReference type="EMBL" id="CP055900">
    <property type="protein sequence ID" value="QKX58798.1"/>
    <property type="molecule type" value="Genomic_DNA"/>
</dbReference>
<dbReference type="OrthoDB" id="4310724at2759"/>
<dbReference type="SMART" id="SM00487">
    <property type="entry name" value="DEXDc"/>
    <property type="match status" value="1"/>
</dbReference>
<dbReference type="AlphaFoldDB" id="A0A7H8QYN6"/>
<dbReference type="InterPro" id="IPR011545">
    <property type="entry name" value="DEAD/DEAH_box_helicase_dom"/>
</dbReference>
<feature type="compositionally biased region" description="Basic and acidic residues" evidence="13">
    <location>
        <begin position="87"/>
        <end position="100"/>
    </location>
</feature>
<dbReference type="Pfam" id="PF00271">
    <property type="entry name" value="Helicase_C"/>
    <property type="match status" value="1"/>
</dbReference>